<name>L7VV03_9BACT</name>
<dbReference type="EMBL" id="JX649863">
    <property type="protein sequence ID" value="AGC71126.1"/>
    <property type="molecule type" value="Genomic_DNA"/>
</dbReference>
<dbReference type="AlphaFoldDB" id="L7VV03"/>
<accession>L7VV03</accession>
<reference evidence="1" key="1">
    <citation type="submission" date="2012-09" db="EMBL/GenBank/DDBJ databases">
        <title>Metagenomic Characterization of a Microbial Community in Wastewater Detects High Levels of Antibiotic Resistance.</title>
        <authorList>
            <person name="Abrams M."/>
            <person name="Caldwell A."/>
            <person name="Vandaei E."/>
            <person name="Lee W."/>
            <person name="Perrott J."/>
            <person name="Khan S.Y."/>
            <person name="Ta J."/>
            <person name="Romero D."/>
            <person name="Nguyen V."/>
            <person name="Pourmand N."/>
            <person name="Ouverney C.C."/>
        </authorList>
    </citation>
    <scope>NUCLEOTIDE SEQUENCE</scope>
</reference>
<evidence type="ECO:0000313" key="1">
    <source>
        <dbReference type="EMBL" id="AGC71126.1"/>
    </source>
</evidence>
<protein>
    <recommendedName>
        <fullName evidence="2">HEAT repeat domain-containing protein</fullName>
    </recommendedName>
</protein>
<organism evidence="1">
    <name type="scientific">uncultured bacterium A1Q1_fos_18</name>
    <dbReference type="NCBI Taxonomy" id="1256551"/>
    <lineage>
        <taxon>Bacteria</taxon>
        <taxon>environmental samples</taxon>
    </lineage>
</organism>
<sequence length="254" mass="27509">MTLAAQPEPTDLSFALASLQQVAASLRRARSGWIPSREERSQLLSLMRTVGPSVFPQLLRSLASDSDDEASWAGQLLRQANMPEVAARLGKLLTSPSHSDVVKARALAIVADLGLTPPQDVALANPEQFIADSVAELLSTIESPSDLRRATDDLLGSVPEDELSSVLREVVCHGGQQGQSLLEAVLIDPRTPLTVVAELLPLTRPSRNLPVRRSIPVVTATRAARPPVSRNPSRRALLDALPLYRRRKPPQARL</sequence>
<proteinExistence type="predicted"/>
<evidence type="ECO:0008006" key="2">
    <source>
        <dbReference type="Google" id="ProtNLM"/>
    </source>
</evidence>